<keyword evidence="6" id="KW-0539">Nucleus</keyword>
<feature type="domain" description="C2H2-type" evidence="9">
    <location>
        <begin position="2321"/>
        <end position="2349"/>
    </location>
</feature>
<evidence type="ECO:0000256" key="3">
    <source>
        <dbReference type="ARBA" id="ARBA00022737"/>
    </source>
</evidence>
<feature type="region of interest" description="Disordered" evidence="8">
    <location>
        <begin position="14"/>
        <end position="182"/>
    </location>
</feature>
<proteinExistence type="predicted"/>
<feature type="compositionally biased region" description="Low complexity" evidence="8">
    <location>
        <begin position="543"/>
        <end position="552"/>
    </location>
</feature>
<feature type="compositionally biased region" description="Basic and acidic residues" evidence="8">
    <location>
        <begin position="1786"/>
        <end position="1802"/>
    </location>
</feature>
<comment type="subcellular location">
    <subcellularLocation>
        <location evidence="1">Nucleus</location>
    </subcellularLocation>
</comment>
<feature type="compositionally biased region" description="Basic residues" evidence="8">
    <location>
        <begin position="202"/>
        <end position="225"/>
    </location>
</feature>
<feature type="region of interest" description="Disordered" evidence="8">
    <location>
        <begin position="510"/>
        <end position="578"/>
    </location>
</feature>
<feature type="compositionally biased region" description="Polar residues" evidence="8">
    <location>
        <begin position="569"/>
        <end position="578"/>
    </location>
</feature>
<feature type="compositionally biased region" description="Acidic residues" evidence="8">
    <location>
        <begin position="1206"/>
        <end position="1222"/>
    </location>
</feature>
<dbReference type="FunFam" id="3.30.160.60:FF:000100">
    <property type="entry name" value="Zinc finger 45-like"/>
    <property type="match status" value="1"/>
</dbReference>
<evidence type="ECO:0000256" key="1">
    <source>
        <dbReference type="ARBA" id="ARBA00004123"/>
    </source>
</evidence>
<feature type="compositionally biased region" description="Polar residues" evidence="8">
    <location>
        <begin position="1940"/>
        <end position="1950"/>
    </location>
</feature>
<dbReference type="PANTHER" id="PTHR24394:SF29">
    <property type="entry name" value="MYONEURIN"/>
    <property type="match status" value="1"/>
</dbReference>
<dbReference type="InterPro" id="IPR036236">
    <property type="entry name" value="Znf_C2H2_sf"/>
</dbReference>
<feature type="compositionally biased region" description="Basic and acidic residues" evidence="8">
    <location>
        <begin position="170"/>
        <end position="182"/>
    </location>
</feature>
<feature type="region of interest" description="Disordered" evidence="8">
    <location>
        <begin position="1832"/>
        <end position="1892"/>
    </location>
</feature>
<dbReference type="GO" id="GO:0008270">
    <property type="term" value="F:zinc ion binding"/>
    <property type="evidence" value="ECO:0007669"/>
    <property type="project" value="UniProtKB-KW"/>
</dbReference>
<evidence type="ECO:0000256" key="4">
    <source>
        <dbReference type="ARBA" id="ARBA00022771"/>
    </source>
</evidence>
<dbReference type="Pfam" id="PF00096">
    <property type="entry name" value="zf-C2H2"/>
    <property type="match status" value="3"/>
</dbReference>
<dbReference type="EMBL" id="HBUF01366814">
    <property type="protein sequence ID" value="CAG6723999.1"/>
    <property type="molecule type" value="Transcribed_RNA"/>
</dbReference>
<feature type="domain" description="C2H2-type" evidence="9">
    <location>
        <begin position="2267"/>
        <end position="2291"/>
    </location>
</feature>
<dbReference type="SUPFAM" id="SSF57667">
    <property type="entry name" value="beta-beta-alpha zinc fingers"/>
    <property type="match status" value="3"/>
</dbReference>
<feature type="compositionally biased region" description="Basic and acidic residues" evidence="8">
    <location>
        <begin position="1839"/>
        <end position="1848"/>
    </location>
</feature>
<feature type="domain" description="C2H2-type" evidence="9">
    <location>
        <begin position="2294"/>
        <end position="2321"/>
    </location>
</feature>
<evidence type="ECO:0000256" key="5">
    <source>
        <dbReference type="ARBA" id="ARBA00022833"/>
    </source>
</evidence>
<dbReference type="SMART" id="SM00355">
    <property type="entry name" value="ZnF_C2H2"/>
    <property type="match status" value="7"/>
</dbReference>
<feature type="domain" description="C2H2-type" evidence="9">
    <location>
        <begin position="2129"/>
        <end position="2157"/>
    </location>
</feature>
<feature type="region of interest" description="Disordered" evidence="8">
    <location>
        <begin position="1437"/>
        <end position="1486"/>
    </location>
</feature>
<dbReference type="GO" id="GO:0005634">
    <property type="term" value="C:nucleus"/>
    <property type="evidence" value="ECO:0007669"/>
    <property type="project" value="UniProtKB-SubCell"/>
</dbReference>
<evidence type="ECO:0000256" key="2">
    <source>
        <dbReference type="ARBA" id="ARBA00022723"/>
    </source>
</evidence>
<feature type="compositionally biased region" description="Polar residues" evidence="8">
    <location>
        <begin position="25"/>
        <end position="58"/>
    </location>
</feature>
<accession>A0A8D8VHM7</accession>
<protein>
    <submittedName>
        <fullName evidence="10">Zinc finger protein 710</fullName>
    </submittedName>
</protein>
<sequence length="2364" mass="267060">MSLEKLEIYNAKQEAVSCDDEPIDSPTNILGDSKYVTSEDSLETRNQSISQSKASPSQRRNDILSRSAKNVRSSPKNIHSSSRSVPVSPKNENGSPKNLHFSPRRSQEMSPRQSTPSSWHSSPTSTLSTRNSTRNNSPNTSSTNSTPNTRLHSPSTRQSTSSIATQQNTEENKQGDSDSDIRIEKDKIVIKINLKNINQKTASKKKKKKRKKCKKSKEKSSKKSKIYSNVSVNIESNLKYSASSEEPLKEQGRSDTVAAVESSSHTLGPHEQPVFSTNPFAIRKNDGAIRINSGVVVNNTHGKYSLRNSGNMNTRLSQKILQLTQETLHMNYNNSLLTNNNNLIAKQLSCTSVTQMKDSIHKAYSSPRGFQNGMISNLAMLQQRRARLYKCKSVREMLLQSASMDDLQYTCNNPVTYNNHTNSNDLDYLDRFNNNSKDGCDMNNIDSLGSLERLAEDCIDLTEEDAELDNEFIDFHALETLIPYETYLQNVRNGENGTGSFEGLKNTENEATSHADHNTNSVKSKTSKVRSDPIGNIPKTPKKLAATTTTSKSAKKLKKRTNMSETRDVMSTGTSSRTMTNVKVPNTIRIDKTYCEIREIRPPPFSDDVSEPNSDSQISESTHYPSHEQTQNQPNEPFSTNAHTAQHHLQNAPSKPFGPIKTMYKPTQSHLSSTNHEQYQALPTNANRTKGKHEEHSQPSSNKLSISPVLRSQTNQSQTKEINSNVKDSMFSIDVKKHAKNSTEISADLTETSVVRPSTSTDGLVLRSNKTRDVSKESPNVPKDNVTIIAQSKFKDGTPAKWVIPLKQSLEKNSNKSQTESVERSIGEGKPHDSPKDGETLNGQNNSNVSQEICDLSKETSDESKTTSPTIITDRGVHINAIHSNPNTIPETSQDTKSNAKEDIMSESSNLVEKVGDNLQKVAEDGLDGLEQNGIHESSSQETLFEALNLFKDRNHLPHSKQKKQNEINNLLLELDRLDSNENGSNGNKIKAVMPTLDSTIINSTDKKNFDQSSGIGPLSSGAEENVEKVSVVHVNTTVPNPLERAIDLISKLDVTSTSMLDATSCHEEICTVQETRKSERIKKLQKEPDMSNMNVKTSDILPDTEKSESEDRIDSSVQKKVQLNITEDIASSSSISKDILETSKEYVEESGDKTKMYEAIPEIFTVNTVVEDKAINDPTEIETTVKTHRRSARLNKYSSEIVEKDEECVDNNEDSITDDANDNGRKQTKNTTPSQDNLEKINAKDSILESAEKLNVTTRELRPRKLRQKRSIKKTKKKTKLNRMKIRVKSVKSKVSKLGKGLRKTVPAKIDVYKSCTVSNTAKPITEELKRITRKASISNLDPTADTSTDRLNKIILRSCSSNIEPILVTSATIETGFIGINRDSLRQSVRQSLDSNIEAEKKSSCSEPKTETTLTSISIGTGFTGIINKDSLRQSVRQSMDSNIGSEKNKSGSNQRTSSDIPIPDDTAGAQKDSIATSTVTNKSRKAIKNKIHVMLERKKKRRKRKHITKQTEEQISNNELNNNFILPLDFENEVEMKTEKISTKTRKQKNARKQIRANERRSKENILERKCKKSSFIEDQTETMEVLGKKASKKTKQPQRKLSPRFNMRKSSYMQNRLRQSVRLLGRTSLQQSERNLIKNINKKGKKLSITKTIPFTKTDKPLKKEDSNVLDVKKEWEVPSVSKKKQRKNENASKYHKTVCKNVNKTKNEDVISEYKNEIQKEMSTRTVIKKDESEPIHGLKEIKIKSEQNMIVEIHNAITEQILKKKREKFNKETSIPETNKQAEKAKRGRPPKDGRRLKLKVELVELNNTRQVDVYDFEDDQETAVPPVKKHCKDPERTKETSNETYGKTKRTDRGLTENSSNVEQSGNNDQGSSQKKRRGRPPNVVSEGLIKLKTELVENNKFVQNNLYNYQDHLESMGTQLPIKKNIKKEPGLTNSRFNNSRSGLIDDRDGNPDSNDFGAAQQTNTSKTKSVTHVITSGIEQTESNQTTTQDKMSTRNNKTKPNEGNIKVNKGNLYKIIQNIKSEIKEKSLIKSETTVTAASKQDSNVNKDTGGTHGQVLDRQTYNQNTIEEVDVEQSSNQFNAELLNSMKIKREQLQYYASQASGSTNLSDIKVDKKNFLQKCPLCEKMYQSLFRMKQHLRKVHGGQLFDCDCCNETFIDKELYENHMKSHDDGIDCKFCGGKFTKDNIREHLVFHIQADQRGRISAGCFNKKQTSLLTHFLTKHNFKLQCHLCDDTFCPRSNMLRHYSTKHNDEKIYYTCEQCNKRFSLLQNLKRHLAIHEGITYECRLCDRKYSRLSDYKIHLNIHNGMKYQCPICFKCTSRPSYLKKHMIMLHQRQDYNVLTDSVGVEVENKD</sequence>
<feature type="region of interest" description="Disordered" evidence="8">
    <location>
        <begin position="199"/>
        <end position="225"/>
    </location>
</feature>
<feature type="compositionally biased region" description="Polar residues" evidence="8">
    <location>
        <begin position="665"/>
        <end position="688"/>
    </location>
</feature>
<feature type="region of interest" description="Disordered" evidence="8">
    <location>
        <begin position="601"/>
        <end position="725"/>
    </location>
</feature>
<feature type="compositionally biased region" description="Polar residues" evidence="8">
    <location>
        <begin position="1437"/>
        <end position="1462"/>
    </location>
</feature>
<feature type="domain" description="C2H2-type" evidence="9">
    <location>
        <begin position="2157"/>
        <end position="2179"/>
    </location>
</feature>
<feature type="compositionally biased region" description="Polar residues" evidence="8">
    <location>
        <begin position="2045"/>
        <end position="2059"/>
    </location>
</feature>
<dbReference type="PROSITE" id="PS00028">
    <property type="entry name" value="ZINC_FINGER_C2H2_1"/>
    <property type="match status" value="5"/>
</dbReference>
<evidence type="ECO:0000256" key="7">
    <source>
        <dbReference type="PROSITE-ProRule" id="PRU00042"/>
    </source>
</evidence>
<feature type="region of interest" description="Disordered" evidence="8">
    <location>
        <begin position="1206"/>
        <end position="1238"/>
    </location>
</feature>
<feature type="region of interest" description="Disordered" evidence="8">
    <location>
        <begin position="1094"/>
        <end position="1116"/>
    </location>
</feature>
<dbReference type="PROSITE" id="PS50157">
    <property type="entry name" value="ZINC_FINGER_C2H2_2"/>
    <property type="match status" value="6"/>
</dbReference>
<name>A0A8D8VHM7_9HEMI</name>
<reference evidence="10" key="1">
    <citation type="submission" date="2021-05" db="EMBL/GenBank/DDBJ databases">
        <authorList>
            <person name="Alioto T."/>
            <person name="Alioto T."/>
            <person name="Gomez Garrido J."/>
        </authorList>
    </citation>
    <scope>NUCLEOTIDE SEQUENCE</scope>
</reference>
<feature type="compositionally biased region" description="Polar residues" evidence="8">
    <location>
        <begin position="1863"/>
        <end position="1880"/>
    </location>
</feature>
<evidence type="ECO:0000259" key="9">
    <source>
        <dbReference type="PROSITE" id="PS50157"/>
    </source>
</evidence>
<keyword evidence="2" id="KW-0479">Metal-binding</keyword>
<feature type="region of interest" description="Disordered" evidence="8">
    <location>
        <begin position="1774"/>
        <end position="1802"/>
    </location>
</feature>
<dbReference type="GO" id="GO:0000981">
    <property type="term" value="F:DNA-binding transcription factor activity, RNA polymerase II-specific"/>
    <property type="evidence" value="ECO:0007669"/>
    <property type="project" value="TreeGrafter"/>
</dbReference>
<feature type="region of interest" description="Disordered" evidence="8">
    <location>
        <begin position="2045"/>
        <end position="2066"/>
    </location>
</feature>
<feature type="compositionally biased region" description="Basic and acidic residues" evidence="8">
    <location>
        <begin position="1104"/>
        <end position="1115"/>
    </location>
</feature>
<feature type="compositionally biased region" description="Polar residues" evidence="8">
    <location>
        <begin position="152"/>
        <end position="169"/>
    </location>
</feature>
<feature type="region of interest" description="Disordered" evidence="8">
    <location>
        <begin position="809"/>
        <end position="848"/>
    </location>
</feature>
<dbReference type="PANTHER" id="PTHR24394">
    <property type="entry name" value="ZINC FINGER PROTEIN"/>
    <property type="match status" value="1"/>
</dbReference>
<keyword evidence="4 7" id="KW-0863">Zinc-finger</keyword>
<evidence type="ECO:0000313" key="10">
    <source>
        <dbReference type="EMBL" id="CAG6723999.1"/>
    </source>
</evidence>
<evidence type="ECO:0000256" key="8">
    <source>
        <dbReference type="SAM" id="MobiDB-lite"/>
    </source>
</evidence>
<feature type="compositionally biased region" description="Polar residues" evidence="8">
    <location>
        <begin position="67"/>
        <end position="96"/>
    </location>
</feature>
<organism evidence="10">
    <name type="scientific">Cacopsylla melanoneura</name>
    <dbReference type="NCBI Taxonomy" id="428564"/>
    <lineage>
        <taxon>Eukaryota</taxon>
        <taxon>Metazoa</taxon>
        <taxon>Ecdysozoa</taxon>
        <taxon>Arthropoda</taxon>
        <taxon>Hexapoda</taxon>
        <taxon>Insecta</taxon>
        <taxon>Pterygota</taxon>
        <taxon>Neoptera</taxon>
        <taxon>Paraneoptera</taxon>
        <taxon>Hemiptera</taxon>
        <taxon>Sternorrhyncha</taxon>
        <taxon>Psylloidea</taxon>
        <taxon>Psyllidae</taxon>
        <taxon>Psyllinae</taxon>
        <taxon>Cacopsylla</taxon>
    </lineage>
</organism>
<feature type="compositionally biased region" description="Low complexity" evidence="8">
    <location>
        <begin position="110"/>
        <end position="151"/>
    </location>
</feature>
<feature type="compositionally biased region" description="Polar residues" evidence="8">
    <location>
        <begin position="698"/>
        <end position="725"/>
    </location>
</feature>
<feature type="region of interest" description="Disordered" evidence="8">
    <location>
        <begin position="1932"/>
        <end position="2015"/>
    </location>
</feature>
<evidence type="ECO:0000256" key="6">
    <source>
        <dbReference type="ARBA" id="ARBA00023242"/>
    </source>
</evidence>
<keyword evidence="5" id="KW-0862">Zinc</keyword>
<feature type="compositionally biased region" description="Polar residues" evidence="8">
    <location>
        <begin position="1968"/>
        <end position="2005"/>
    </location>
</feature>
<keyword evidence="3" id="KW-0677">Repeat</keyword>
<dbReference type="InterPro" id="IPR013087">
    <property type="entry name" value="Znf_C2H2_type"/>
</dbReference>
<dbReference type="Gene3D" id="3.30.160.60">
    <property type="entry name" value="Classic Zinc Finger"/>
    <property type="match status" value="3"/>
</dbReference>
<feature type="compositionally biased region" description="Polar residues" evidence="8">
    <location>
        <begin position="611"/>
        <end position="653"/>
    </location>
</feature>
<feature type="domain" description="C2H2-type" evidence="9">
    <location>
        <begin position="2237"/>
        <end position="2265"/>
    </location>
</feature>
<feature type="compositionally biased region" description="Basic and acidic residues" evidence="8">
    <location>
        <begin position="821"/>
        <end position="839"/>
    </location>
</feature>